<dbReference type="OrthoDB" id="1746429at2759"/>
<gene>
    <name evidence="2" type="primary">LOC108987319</name>
</gene>
<dbReference type="GeneID" id="108987319"/>
<organism evidence="1 2">
    <name type="scientific">Juglans regia</name>
    <name type="common">English walnut</name>
    <dbReference type="NCBI Taxonomy" id="51240"/>
    <lineage>
        <taxon>Eukaryota</taxon>
        <taxon>Viridiplantae</taxon>
        <taxon>Streptophyta</taxon>
        <taxon>Embryophyta</taxon>
        <taxon>Tracheophyta</taxon>
        <taxon>Spermatophyta</taxon>
        <taxon>Magnoliopsida</taxon>
        <taxon>eudicotyledons</taxon>
        <taxon>Gunneridae</taxon>
        <taxon>Pentapetalae</taxon>
        <taxon>rosids</taxon>
        <taxon>fabids</taxon>
        <taxon>Fagales</taxon>
        <taxon>Juglandaceae</taxon>
        <taxon>Juglans</taxon>
    </lineage>
</organism>
<evidence type="ECO:0000313" key="2">
    <source>
        <dbReference type="RefSeq" id="XP_018815755.1"/>
    </source>
</evidence>
<protein>
    <submittedName>
        <fullName evidence="2">Uncharacterized protein LOC108987319</fullName>
    </submittedName>
</protein>
<dbReference type="KEGG" id="jre:108987319"/>
<dbReference type="Proteomes" id="UP000235220">
    <property type="component" value="Chromosome 7"/>
</dbReference>
<name>A0A2I4E8M9_JUGRE</name>
<dbReference type="AlphaFoldDB" id="A0A2I4E8M9"/>
<dbReference type="Gene3D" id="3.60.10.10">
    <property type="entry name" value="Endonuclease/exonuclease/phosphatase"/>
    <property type="match status" value="1"/>
</dbReference>
<proteinExistence type="predicted"/>
<evidence type="ECO:0000313" key="1">
    <source>
        <dbReference type="Proteomes" id="UP000235220"/>
    </source>
</evidence>
<dbReference type="SUPFAM" id="SSF56219">
    <property type="entry name" value="DNase I-like"/>
    <property type="match status" value="1"/>
</dbReference>
<reference evidence="2" key="1">
    <citation type="submission" date="2025-08" db="UniProtKB">
        <authorList>
            <consortium name="RefSeq"/>
        </authorList>
    </citation>
    <scope>IDENTIFICATION</scope>
    <source>
        <tissue evidence="2">Leaves</tissue>
    </source>
</reference>
<accession>A0A2I4E8M9</accession>
<sequence>MEDEDSPWVPIWLTLPGLPPNYFQESMLRSIGNGFGCFLKQDNAMTCVTHPEAVHICVEIGVSQPLRNSFWLGPPGLATSHFQEVVIVSIPSFCVFGRKQGHLEDGVVFDACMEDCRAESSTVLCAGTDVVHVGVGPSDVLSMGVDTHVKETPSNKEEMDEALEFELGGLGDRDFFKGEDLNNVGIGYKTGSEGESEDDLNELAAKSFDSDPDMHVPLKKVKGQMGKMDEVAILYNNAEVGGKIWLFWAEELKFELISMSDQALSGWFIHGMCRVLATFVYASGFRVKWLDLRDFLKGKNSCGLPWFIVGDSNIIRNDSEKVGGLLQASRAKREFNDCIHECTLVDLPCEGNRLSWCNGRLGGRQIWPRMDGALVNLHFLSCFGNVSVSYLPRTSYDHAPMLVKLVREVVLVARPFRFLRMWGSHEEFIPLVQLVWNSNIEGCAMF</sequence>
<dbReference type="PANTHER" id="PTHR33710">
    <property type="entry name" value="BNAC02G09200D PROTEIN"/>
    <property type="match status" value="1"/>
</dbReference>
<dbReference type="Gramene" id="Jr07_16270_p1">
    <property type="protein sequence ID" value="cds.Jr07_16270_p1"/>
    <property type="gene ID" value="Jr07_16270"/>
</dbReference>
<keyword evidence="1" id="KW-1185">Reference proteome</keyword>
<dbReference type="InterPro" id="IPR036691">
    <property type="entry name" value="Endo/exonu/phosph_ase_sf"/>
</dbReference>
<dbReference type="RefSeq" id="XP_018815755.1">
    <property type="nucleotide sequence ID" value="XM_018960210.1"/>
</dbReference>
<dbReference type="PANTHER" id="PTHR33710:SF13">
    <property type="entry name" value="ENDONUCLEASE_EXONUCLEASE_PHOSPHATASE FAMILY PROTEIN"/>
    <property type="match status" value="1"/>
</dbReference>